<dbReference type="RefSeq" id="WP_078710936.1">
    <property type="nucleotide sequence ID" value="NZ_FUWY01000001.1"/>
</dbReference>
<reference evidence="3" key="1">
    <citation type="submission" date="2017-02" db="EMBL/GenBank/DDBJ databases">
        <authorList>
            <person name="Varghese N."/>
            <person name="Submissions S."/>
        </authorList>
    </citation>
    <scope>NUCLEOTIDE SEQUENCE [LARGE SCALE GENOMIC DNA]</scope>
    <source>
        <strain evidence="3">ATCC 25662</strain>
    </source>
</reference>
<sequence>MKKFRDIFLWSMNMKLYMGIYFSAVIFLAGFMYFVQGVYEMTFLTIFTGIMASMIVALLQVTMLDARCDYSKGIFFSKSLVWLFICTIIFSATAIAFEWFKGLPNINYWIFTITMLIGLIMMLWGEKLEQEANTDKLNESLRSYKKNNS</sequence>
<dbReference type="Proteomes" id="UP000243297">
    <property type="component" value="Unassembled WGS sequence"/>
</dbReference>
<dbReference type="STRING" id="118967.SAMN02745191_0502"/>
<dbReference type="EMBL" id="FUWY01000001">
    <property type="protein sequence ID" value="SJZ40858.1"/>
    <property type="molecule type" value="Genomic_DNA"/>
</dbReference>
<protein>
    <recommendedName>
        <fullName evidence="4">DUF3021 domain-containing protein</fullName>
    </recommendedName>
</protein>
<evidence type="ECO:0008006" key="4">
    <source>
        <dbReference type="Google" id="ProtNLM"/>
    </source>
</evidence>
<feature type="transmembrane region" description="Helical" evidence="1">
    <location>
        <begin position="106"/>
        <end position="124"/>
    </location>
</feature>
<keyword evidence="1" id="KW-1133">Transmembrane helix</keyword>
<organism evidence="2 3">
    <name type="scientific">Anaerorhabdus furcosa</name>
    <dbReference type="NCBI Taxonomy" id="118967"/>
    <lineage>
        <taxon>Bacteria</taxon>
        <taxon>Bacillati</taxon>
        <taxon>Bacillota</taxon>
        <taxon>Erysipelotrichia</taxon>
        <taxon>Erysipelotrichales</taxon>
        <taxon>Erysipelotrichaceae</taxon>
        <taxon>Anaerorhabdus</taxon>
    </lineage>
</organism>
<gene>
    <name evidence="2" type="ORF">SAMN02745191_0502</name>
</gene>
<evidence type="ECO:0000313" key="3">
    <source>
        <dbReference type="Proteomes" id="UP000243297"/>
    </source>
</evidence>
<feature type="transmembrane region" description="Helical" evidence="1">
    <location>
        <begin position="16"/>
        <end position="35"/>
    </location>
</feature>
<keyword evidence="1" id="KW-0472">Membrane</keyword>
<evidence type="ECO:0000313" key="2">
    <source>
        <dbReference type="EMBL" id="SJZ40858.1"/>
    </source>
</evidence>
<accession>A0A1T4KEG9</accession>
<keyword evidence="3" id="KW-1185">Reference proteome</keyword>
<evidence type="ECO:0000256" key="1">
    <source>
        <dbReference type="SAM" id="Phobius"/>
    </source>
</evidence>
<feature type="transmembrane region" description="Helical" evidence="1">
    <location>
        <begin position="80"/>
        <end position="100"/>
    </location>
</feature>
<name>A0A1T4KEG9_9FIRM</name>
<keyword evidence="1" id="KW-0812">Transmembrane</keyword>
<proteinExistence type="predicted"/>
<feature type="transmembrane region" description="Helical" evidence="1">
    <location>
        <begin position="41"/>
        <end position="59"/>
    </location>
</feature>
<dbReference type="AlphaFoldDB" id="A0A1T4KEG9"/>